<reference evidence="2 3" key="1">
    <citation type="submission" date="2019-12" db="EMBL/GenBank/DDBJ databases">
        <authorList>
            <person name="Zhao J."/>
        </authorList>
    </citation>
    <scope>NUCLEOTIDE SEQUENCE [LARGE SCALE GENOMIC DNA]</scope>
    <source>
        <strain evidence="2 3">S-15</strain>
    </source>
</reference>
<keyword evidence="3" id="KW-1185">Reference proteome</keyword>
<sequence>MDIQTTIKYLDFVAAECERHLKDGSVSDDELNQLIIEFQRFQDKVKQSSIPYELKNEIQTFKFDYSSKKVKRSSVIMIISILTFGSWAYFLEMRRQKKRKETLEDLKRNSSTLGYKIKLNY</sequence>
<protein>
    <submittedName>
        <fullName evidence="2">Uncharacterized protein</fullName>
    </submittedName>
</protein>
<evidence type="ECO:0000313" key="3">
    <source>
        <dbReference type="Proteomes" id="UP000470771"/>
    </source>
</evidence>
<name>A0A6N9NQ36_9FLAO</name>
<keyword evidence="1" id="KW-0472">Membrane</keyword>
<comment type="caution">
    <text evidence="2">The sequence shown here is derived from an EMBL/GenBank/DDBJ whole genome shotgun (WGS) entry which is preliminary data.</text>
</comment>
<dbReference type="EMBL" id="WWNE01000018">
    <property type="protein sequence ID" value="NBG67400.1"/>
    <property type="molecule type" value="Genomic_DNA"/>
</dbReference>
<feature type="transmembrane region" description="Helical" evidence="1">
    <location>
        <begin position="73"/>
        <end position="91"/>
    </location>
</feature>
<evidence type="ECO:0000313" key="2">
    <source>
        <dbReference type="EMBL" id="NBG67400.1"/>
    </source>
</evidence>
<proteinExistence type="predicted"/>
<keyword evidence="1" id="KW-0812">Transmembrane</keyword>
<dbReference type="AlphaFoldDB" id="A0A6N9NQ36"/>
<keyword evidence="1" id="KW-1133">Transmembrane helix</keyword>
<gene>
    <name evidence="2" type="ORF">GQN54_14835</name>
</gene>
<evidence type="ECO:0000256" key="1">
    <source>
        <dbReference type="SAM" id="Phobius"/>
    </source>
</evidence>
<accession>A0A6N9NQ36</accession>
<organism evidence="2 3">
    <name type="scientific">Acidiluteibacter ferrifornacis</name>
    <dbReference type="NCBI Taxonomy" id="2692424"/>
    <lineage>
        <taxon>Bacteria</taxon>
        <taxon>Pseudomonadati</taxon>
        <taxon>Bacteroidota</taxon>
        <taxon>Flavobacteriia</taxon>
        <taxon>Flavobacteriales</taxon>
        <taxon>Cryomorphaceae</taxon>
        <taxon>Acidiluteibacter</taxon>
    </lineage>
</organism>
<dbReference type="Proteomes" id="UP000470771">
    <property type="component" value="Unassembled WGS sequence"/>
</dbReference>
<dbReference type="RefSeq" id="WP_160634346.1">
    <property type="nucleotide sequence ID" value="NZ_WWNE01000018.1"/>
</dbReference>